<accession>A0A0K9FGX8</accession>
<reference evidence="2" key="1">
    <citation type="submission" date="2015-07" db="EMBL/GenBank/DDBJ databases">
        <authorList>
            <consortium name="Consortium for Microbial Forensics and Genomics (microFORGE)"/>
            <person name="Knight B.M."/>
            <person name="Roberts D.P."/>
            <person name="Lin D."/>
            <person name="Hari K."/>
            <person name="Fletcher J."/>
            <person name="Melcher U."/>
            <person name="Blagden T."/>
            <person name="Winegar R.A."/>
        </authorList>
    </citation>
    <scope>NUCLEOTIDE SEQUENCE [LARGE SCALE GENOMIC DNA]</scope>
    <source>
        <strain evidence="2">DSM 23493</strain>
    </source>
</reference>
<proteinExistence type="predicted"/>
<evidence type="ECO:0000313" key="1">
    <source>
        <dbReference type="EMBL" id="KMY33740.1"/>
    </source>
</evidence>
<organism evidence="1 2">
    <name type="scientific">Lysinibacillus xylanilyticus</name>
    <dbReference type="NCBI Taxonomy" id="582475"/>
    <lineage>
        <taxon>Bacteria</taxon>
        <taxon>Bacillati</taxon>
        <taxon>Bacillota</taxon>
        <taxon>Bacilli</taxon>
        <taxon>Bacillales</taxon>
        <taxon>Bacillaceae</taxon>
        <taxon>Lysinibacillus</taxon>
    </lineage>
</organism>
<dbReference type="RefSeq" id="WP_049662929.1">
    <property type="nucleotide sequence ID" value="NZ_LFXJ01000002.1"/>
</dbReference>
<comment type="caution">
    <text evidence="1">The sequence shown here is derived from an EMBL/GenBank/DDBJ whole genome shotgun (WGS) entry which is preliminary data.</text>
</comment>
<sequence length="178" mass="20599">MKSFNHYVVHRKIHKVMNGSLGQLDEKGVQALFGMFATEYLKHFNIVISSEVDTGRGTVDFYISYGYENRALLEFKLGSHQRVNNGIEFQLPIYLISEEISFGIFILICYTQESYLNSEYLYEEAKKQSKKYNKEISFYRIDATGTLKTGSTIKTMKDMNLEDWRRQNGQASNGLDGR</sequence>
<dbReference type="EMBL" id="LFXJ01000002">
    <property type="protein sequence ID" value="KMY33740.1"/>
    <property type="molecule type" value="Genomic_DNA"/>
</dbReference>
<protein>
    <submittedName>
        <fullName evidence="1">Uncharacterized protein</fullName>
    </submittedName>
</protein>
<name>A0A0K9FGX8_9BACI</name>
<dbReference type="PATRIC" id="fig|582475.4.peg.3800"/>
<evidence type="ECO:0000313" key="2">
    <source>
        <dbReference type="Proteomes" id="UP000037326"/>
    </source>
</evidence>
<dbReference type="AlphaFoldDB" id="A0A0K9FGX8"/>
<dbReference type="GeneID" id="96601642"/>
<dbReference type="Proteomes" id="UP000037326">
    <property type="component" value="Unassembled WGS sequence"/>
</dbReference>
<gene>
    <name evidence="1" type="ORF">ACZ11_01265</name>
</gene>